<name>A0A0P7Y4Z0_9HYPH</name>
<dbReference type="PROSITE" id="PS00076">
    <property type="entry name" value="PYRIDINE_REDOX_1"/>
    <property type="match status" value="1"/>
</dbReference>
<dbReference type="EMBL" id="FMBM01000002">
    <property type="protein sequence ID" value="SCC82198.1"/>
    <property type="molecule type" value="Genomic_DNA"/>
</dbReference>
<keyword evidence="4 11" id="KW-0274">FAD</keyword>
<dbReference type="NCBIfam" id="NF004776">
    <property type="entry name" value="PRK06116.1"/>
    <property type="match status" value="1"/>
</dbReference>
<evidence type="ECO:0000256" key="11">
    <source>
        <dbReference type="PIRSR" id="PIRSR000350-3"/>
    </source>
</evidence>
<dbReference type="InterPro" id="IPR023753">
    <property type="entry name" value="FAD/NAD-binding_dom"/>
</dbReference>
<protein>
    <recommendedName>
        <fullName evidence="14">Glutathione reductase</fullName>
        <shortName evidence="14">GRase</shortName>
        <ecNumber evidence="14">1.8.1.7</ecNumber>
    </recommendedName>
</protein>
<feature type="domain" description="FAD/NAD(P)-binding" evidence="16">
    <location>
        <begin position="7"/>
        <end position="321"/>
    </location>
</feature>
<dbReference type="EMBL" id="LJSX01000005">
    <property type="protein sequence ID" value="KPQ11878.1"/>
    <property type="molecule type" value="Genomic_DNA"/>
</dbReference>
<gene>
    <name evidence="17" type="primary">gor</name>
    <name evidence="18" type="ORF">GA0071312_3178</name>
    <name evidence="17" type="ORF">HLUCCO17_05195</name>
</gene>
<comment type="cofactor">
    <cofactor evidence="11">
        <name>FAD</name>
        <dbReference type="ChEBI" id="CHEBI:57692"/>
    </cofactor>
    <text evidence="11">Binds 1 FAD per subunit.</text>
</comment>
<comment type="similarity">
    <text evidence="1 13">Belongs to the class-I pyridine nucleotide-disulfide oxidoreductase family.</text>
</comment>
<dbReference type="Proteomes" id="UP000050497">
    <property type="component" value="Unassembled WGS sequence"/>
</dbReference>
<evidence type="ECO:0000256" key="4">
    <source>
        <dbReference type="ARBA" id="ARBA00022827"/>
    </source>
</evidence>
<dbReference type="GO" id="GO:0050660">
    <property type="term" value="F:flavin adenine dinucleotide binding"/>
    <property type="evidence" value="ECO:0007669"/>
    <property type="project" value="InterPro"/>
</dbReference>
<evidence type="ECO:0000256" key="5">
    <source>
        <dbReference type="ARBA" id="ARBA00022857"/>
    </source>
</evidence>
<dbReference type="PIRSF" id="PIRSF000350">
    <property type="entry name" value="Mercury_reductase_MerA"/>
    <property type="match status" value="1"/>
</dbReference>
<dbReference type="OrthoDB" id="9776382at2"/>
<feature type="binding site" evidence="11">
    <location>
        <position position="265"/>
    </location>
    <ligand>
        <name>NAD(+)</name>
        <dbReference type="ChEBI" id="CHEBI:57540"/>
    </ligand>
</feature>
<dbReference type="InterPro" id="IPR001100">
    <property type="entry name" value="Pyr_nuc-diS_OxRdtase"/>
</dbReference>
<dbReference type="Proteomes" id="UP000182800">
    <property type="component" value="Unassembled WGS sequence"/>
</dbReference>
<dbReference type="AlphaFoldDB" id="A0A0P7Y4Z0"/>
<evidence type="ECO:0000256" key="10">
    <source>
        <dbReference type="PIRSR" id="PIRSR000350-2"/>
    </source>
</evidence>
<evidence type="ECO:0000313" key="18">
    <source>
        <dbReference type="EMBL" id="SCC82198.1"/>
    </source>
</evidence>
<dbReference type="GO" id="GO:0050661">
    <property type="term" value="F:NADP binding"/>
    <property type="evidence" value="ECO:0007669"/>
    <property type="project" value="InterPro"/>
</dbReference>
<accession>A0A0P7Y4Z0</accession>
<organism evidence="17 19">
    <name type="scientific">Saliniramus fredricksonii</name>
    <dbReference type="NCBI Taxonomy" id="1653334"/>
    <lineage>
        <taxon>Bacteria</taxon>
        <taxon>Pseudomonadati</taxon>
        <taxon>Pseudomonadota</taxon>
        <taxon>Alphaproteobacteria</taxon>
        <taxon>Hyphomicrobiales</taxon>
        <taxon>Salinarimonadaceae</taxon>
        <taxon>Saliniramus</taxon>
    </lineage>
</organism>
<evidence type="ECO:0000256" key="13">
    <source>
        <dbReference type="RuleBase" id="RU003691"/>
    </source>
</evidence>
<evidence type="ECO:0000256" key="1">
    <source>
        <dbReference type="ARBA" id="ARBA00007532"/>
    </source>
</evidence>
<evidence type="ECO:0000256" key="7">
    <source>
        <dbReference type="ARBA" id="ARBA00023157"/>
    </source>
</evidence>
<feature type="binding site" evidence="11">
    <location>
        <position position="306"/>
    </location>
    <ligand>
        <name>FAD</name>
        <dbReference type="ChEBI" id="CHEBI:57692"/>
    </ligand>
</feature>
<feature type="binding site" evidence="11">
    <location>
        <position position="52"/>
    </location>
    <ligand>
        <name>FAD</name>
        <dbReference type="ChEBI" id="CHEBI:57692"/>
    </ligand>
</feature>
<dbReference type="GO" id="GO:0034599">
    <property type="term" value="P:cellular response to oxidative stress"/>
    <property type="evidence" value="ECO:0007669"/>
    <property type="project" value="TreeGrafter"/>
</dbReference>
<evidence type="ECO:0000256" key="14">
    <source>
        <dbReference type="RuleBase" id="RU365040"/>
    </source>
</evidence>
<dbReference type="GO" id="GO:0045454">
    <property type="term" value="P:cell redox homeostasis"/>
    <property type="evidence" value="ECO:0007669"/>
    <property type="project" value="InterPro"/>
</dbReference>
<dbReference type="STRING" id="1653334.GA0071312_3178"/>
<evidence type="ECO:0000256" key="6">
    <source>
        <dbReference type="ARBA" id="ARBA00023002"/>
    </source>
</evidence>
<comment type="catalytic activity">
    <reaction evidence="9 14">
        <text>2 glutathione + NADP(+) = glutathione disulfide + NADPH + H(+)</text>
        <dbReference type="Rhea" id="RHEA:11740"/>
        <dbReference type="ChEBI" id="CHEBI:15378"/>
        <dbReference type="ChEBI" id="CHEBI:57783"/>
        <dbReference type="ChEBI" id="CHEBI:57925"/>
        <dbReference type="ChEBI" id="CHEBI:58297"/>
        <dbReference type="ChEBI" id="CHEBI:58349"/>
        <dbReference type="EC" id="1.8.1.7"/>
    </reaction>
</comment>
<dbReference type="Gene3D" id="3.50.50.60">
    <property type="entry name" value="FAD/NAD(P)-binding domain"/>
    <property type="match status" value="2"/>
</dbReference>
<keyword evidence="8 13" id="KW-0676">Redox-active center</keyword>
<dbReference type="Pfam" id="PF07992">
    <property type="entry name" value="Pyr_redox_2"/>
    <property type="match status" value="1"/>
</dbReference>
<evidence type="ECO:0000256" key="2">
    <source>
        <dbReference type="ARBA" id="ARBA00011738"/>
    </source>
</evidence>
<dbReference type="InterPro" id="IPR006324">
    <property type="entry name" value="GSHR"/>
</dbReference>
<dbReference type="PRINTS" id="PR00368">
    <property type="entry name" value="FADPNR"/>
</dbReference>
<dbReference type="EC" id="1.8.1.7" evidence="14"/>
<dbReference type="InterPro" id="IPR012999">
    <property type="entry name" value="Pyr_OxRdtase_I_AS"/>
</dbReference>
<comment type="subunit">
    <text evidence="2">Homodimer.</text>
</comment>
<dbReference type="PANTHER" id="PTHR42737">
    <property type="entry name" value="GLUTATHIONE REDUCTASE"/>
    <property type="match status" value="1"/>
</dbReference>
<dbReference type="PATRIC" id="fig|1653334.4.peg.1738"/>
<comment type="function">
    <text evidence="14">Catalyzes the reduction of glutathione disulfide (GSSG) to reduced glutathione (GSH).</text>
</comment>
<keyword evidence="6 13" id="KW-0560">Oxidoreductase</keyword>
<keyword evidence="11" id="KW-0547">Nucleotide-binding</keyword>
<dbReference type="SUPFAM" id="SSF55424">
    <property type="entry name" value="FAD/NAD-linked reductases, dimerisation (C-terminal) domain"/>
    <property type="match status" value="1"/>
</dbReference>
<feature type="domain" description="Pyridine nucleotide-disulphide oxidoreductase dimerisation" evidence="15">
    <location>
        <begin position="341"/>
        <end position="449"/>
    </location>
</feature>
<evidence type="ECO:0000256" key="3">
    <source>
        <dbReference type="ARBA" id="ARBA00022630"/>
    </source>
</evidence>
<reference evidence="18 20" key="2">
    <citation type="submission" date="2016-08" db="EMBL/GenBank/DDBJ databases">
        <authorList>
            <person name="Varghese N."/>
            <person name="Submissions Spin"/>
        </authorList>
    </citation>
    <scope>NUCLEOTIDE SEQUENCE [LARGE SCALE GENOMIC DNA]</scope>
    <source>
        <strain evidence="18 20">HL-109</strain>
    </source>
</reference>
<dbReference type="PANTHER" id="PTHR42737:SF2">
    <property type="entry name" value="GLUTATHIONE REDUCTASE"/>
    <property type="match status" value="1"/>
</dbReference>
<dbReference type="Gene3D" id="3.30.390.30">
    <property type="match status" value="1"/>
</dbReference>
<comment type="caution">
    <text evidence="17">The sequence shown here is derived from an EMBL/GenBank/DDBJ whole genome shotgun (WGS) entry which is preliminary data.</text>
</comment>
<dbReference type="InterPro" id="IPR004099">
    <property type="entry name" value="Pyr_nucl-diS_OxRdtase_dimer"/>
</dbReference>
<evidence type="ECO:0000256" key="9">
    <source>
        <dbReference type="ARBA" id="ARBA00049142"/>
    </source>
</evidence>
<feature type="binding site" evidence="11">
    <location>
        <begin position="177"/>
        <end position="184"/>
    </location>
    <ligand>
        <name>NAD(+)</name>
        <dbReference type="ChEBI" id="CHEBI:57540"/>
    </ligand>
</feature>
<evidence type="ECO:0000259" key="15">
    <source>
        <dbReference type="Pfam" id="PF02852"/>
    </source>
</evidence>
<evidence type="ECO:0000313" key="19">
    <source>
        <dbReference type="Proteomes" id="UP000050497"/>
    </source>
</evidence>
<feature type="disulfide bond" description="Redox-active" evidence="12">
    <location>
        <begin position="43"/>
        <end position="48"/>
    </location>
</feature>
<keyword evidence="5 14" id="KW-0521">NADP</keyword>
<evidence type="ECO:0000256" key="8">
    <source>
        <dbReference type="ARBA" id="ARBA00023284"/>
    </source>
</evidence>
<reference evidence="17 19" key="1">
    <citation type="submission" date="2015-09" db="EMBL/GenBank/DDBJ databases">
        <title>Identification and resolution of microdiversity through metagenomic sequencing of parallel consortia.</title>
        <authorList>
            <person name="Nelson W.C."/>
            <person name="Romine M.F."/>
            <person name="Lindemann S.R."/>
        </authorList>
    </citation>
    <scope>NUCLEOTIDE SEQUENCE [LARGE SCALE GENOMIC DNA]</scope>
    <source>
        <strain evidence="17">HL-109</strain>
    </source>
</reference>
<evidence type="ECO:0000259" key="16">
    <source>
        <dbReference type="Pfam" id="PF07992"/>
    </source>
</evidence>
<keyword evidence="11" id="KW-0520">NAD</keyword>
<keyword evidence="3 13" id="KW-0285">Flavoprotein</keyword>
<dbReference type="FunFam" id="3.50.50.60:FF:000051">
    <property type="entry name" value="Glutathione reductase"/>
    <property type="match status" value="1"/>
</dbReference>
<dbReference type="RefSeq" id="WP_074445737.1">
    <property type="nucleotide sequence ID" value="NZ_FMBM01000002.1"/>
</dbReference>
<dbReference type="GO" id="GO:0004362">
    <property type="term" value="F:glutathione-disulfide reductase (NADPH) activity"/>
    <property type="evidence" value="ECO:0007669"/>
    <property type="project" value="UniProtKB-EC"/>
</dbReference>
<dbReference type="Pfam" id="PF02852">
    <property type="entry name" value="Pyr_redox_dim"/>
    <property type="match status" value="1"/>
</dbReference>
<feature type="active site" description="Proton acceptor" evidence="10">
    <location>
        <position position="439"/>
    </location>
</feature>
<dbReference type="PRINTS" id="PR00411">
    <property type="entry name" value="PNDRDTASEI"/>
</dbReference>
<dbReference type="SUPFAM" id="SSF51905">
    <property type="entry name" value="FAD/NAD(P)-binding domain"/>
    <property type="match status" value="1"/>
</dbReference>
<keyword evidence="20" id="KW-1185">Reference proteome</keyword>
<dbReference type="InterPro" id="IPR036188">
    <property type="entry name" value="FAD/NAD-bd_sf"/>
</dbReference>
<evidence type="ECO:0000313" key="20">
    <source>
        <dbReference type="Proteomes" id="UP000182800"/>
    </source>
</evidence>
<dbReference type="InterPro" id="IPR046952">
    <property type="entry name" value="GSHR/TRXR-like"/>
</dbReference>
<evidence type="ECO:0000313" key="17">
    <source>
        <dbReference type="EMBL" id="KPQ11878.1"/>
    </source>
</evidence>
<dbReference type="InterPro" id="IPR016156">
    <property type="entry name" value="FAD/NAD-linked_Rdtase_dimer_sf"/>
</dbReference>
<dbReference type="NCBIfam" id="TIGR01424">
    <property type="entry name" value="gluta_reduc_2"/>
    <property type="match status" value="1"/>
</dbReference>
<sequence length="464" mass="49512">MSDFDVDLFVIGAGSGGVRAARIAAGYGARVMIAEEYRVGGTCVIRGCVPKKLMVIASRFSDDFTDAAGFGWNVGESSFDWSALIAAKNREIDRLEGAYRANLDRAGVELVESRAEIVDAQTVRLLATGETLRAKRILVAVGAAPAMQPAIPGMEHTITSNEVFDLPQQPERVLVIGAGYIAVEFAGIFAGLGSKTTLVHRGDKLLRGFDDDLRTRLGEAYAARGIEVKYSTTPLRIEKQEDGTRVVSFSDGSAGHYDQVLLATGRVPATKGLGLENAGVLCDELGAIVVDAYSRSEIPSIYAIGDVTNRANLTPVAIREGHAFADTEFGGKDAHVDHSLIPTAVFSTPEIGTVGLTETAARLRFERVAVYQAAFRAMRATLSGREERVFMKIIVDAETDKVLGVHLLGPDSGEMIQLAGVAVTMGATKADFDRTIAVHPSAAEELVTMREPYAVYDGSKAGVL</sequence>
<proteinExistence type="inferred from homology"/>
<dbReference type="GO" id="GO:0006749">
    <property type="term" value="P:glutathione metabolic process"/>
    <property type="evidence" value="ECO:0007669"/>
    <property type="project" value="InterPro"/>
</dbReference>
<dbReference type="GO" id="GO:0005829">
    <property type="term" value="C:cytosol"/>
    <property type="evidence" value="ECO:0007669"/>
    <property type="project" value="TreeGrafter"/>
</dbReference>
<evidence type="ECO:0000256" key="12">
    <source>
        <dbReference type="PIRSR" id="PIRSR000350-4"/>
    </source>
</evidence>
<keyword evidence="7" id="KW-1015">Disulfide bond</keyword>